<evidence type="ECO:0000313" key="2">
    <source>
        <dbReference type="EMBL" id="JAB64159.1"/>
    </source>
</evidence>
<dbReference type="PANTHER" id="PTHR47326:SF1">
    <property type="entry name" value="HTH PSQ-TYPE DOMAIN-CONTAINING PROTEIN"/>
    <property type="match status" value="1"/>
</dbReference>
<dbReference type="InterPro" id="IPR032135">
    <property type="entry name" value="DUF4817"/>
</dbReference>
<proteinExistence type="predicted"/>
<dbReference type="PANTHER" id="PTHR47326">
    <property type="entry name" value="TRANSPOSABLE ELEMENT TC3 TRANSPOSASE-LIKE PROTEIN"/>
    <property type="match status" value="1"/>
</dbReference>
<dbReference type="Gene3D" id="3.30.420.10">
    <property type="entry name" value="Ribonuclease H-like superfamily/Ribonuclease H"/>
    <property type="match status" value="1"/>
</dbReference>
<sequence>MFVLYYQYNFNSAQALAEYRNKFPNAAQPNRRTFSKLRENLRRYGSFKKDRGIKSANVVNNIGNANRILNYVNRKNEQNTDTSLREIVVNCNVKKDSARRILRKNGFRCYKVKKVHHLREADKPRRLRFCRWLQERRREDPFICRRILWSDESNFSNNGFFNRNIHFKWTNGNLYWHTETTFQQRCSINFWVGILD</sequence>
<dbReference type="GO" id="GO:0003676">
    <property type="term" value="F:nucleic acid binding"/>
    <property type="evidence" value="ECO:0007669"/>
    <property type="project" value="InterPro"/>
</dbReference>
<accession>V5GJ98</accession>
<organism evidence="2">
    <name type="scientific">Anoplophora glabripennis</name>
    <name type="common">Asian longhorn beetle</name>
    <name type="synonym">Anoplophora nobilis</name>
    <dbReference type="NCBI Taxonomy" id="217634"/>
    <lineage>
        <taxon>Eukaryota</taxon>
        <taxon>Metazoa</taxon>
        <taxon>Ecdysozoa</taxon>
        <taxon>Arthropoda</taxon>
        <taxon>Hexapoda</taxon>
        <taxon>Insecta</taxon>
        <taxon>Pterygota</taxon>
        <taxon>Neoptera</taxon>
        <taxon>Endopterygota</taxon>
        <taxon>Coleoptera</taxon>
        <taxon>Polyphaga</taxon>
        <taxon>Cucujiformia</taxon>
        <taxon>Chrysomeloidea</taxon>
        <taxon>Cerambycidae</taxon>
        <taxon>Lamiinae</taxon>
        <taxon>Lamiini</taxon>
        <taxon>Anoplophora</taxon>
    </lineage>
</organism>
<feature type="non-terminal residue" evidence="2">
    <location>
        <position position="196"/>
    </location>
</feature>
<dbReference type="Pfam" id="PF16087">
    <property type="entry name" value="DUF4817"/>
    <property type="match status" value="1"/>
</dbReference>
<protein>
    <recommendedName>
        <fullName evidence="1">DUF4817 domain-containing protein</fullName>
    </recommendedName>
</protein>
<reference evidence="2" key="1">
    <citation type="submission" date="2013-07" db="EMBL/GenBank/DDBJ databases">
        <title>Midgut Transcriptome Profiling of Anoplphora glabripennis, a Lignocellulose Degrading, Wood-Boring Cerambycid.</title>
        <authorList>
            <person name="Scully E.D."/>
            <person name="Hoover K."/>
            <person name="Carlson J.E."/>
            <person name="Tien M."/>
            <person name="Geib S.M."/>
        </authorList>
    </citation>
    <scope>NUCLEOTIDE SEQUENCE</scope>
</reference>
<feature type="domain" description="DUF4817" evidence="1">
    <location>
        <begin position="4"/>
        <end position="46"/>
    </location>
</feature>
<dbReference type="EMBL" id="GALX01004307">
    <property type="protein sequence ID" value="JAB64159.1"/>
    <property type="molecule type" value="Transcribed_RNA"/>
</dbReference>
<name>V5GJ98_ANOGL</name>
<dbReference type="InterPro" id="IPR036397">
    <property type="entry name" value="RNaseH_sf"/>
</dbReference>
<evidence type="ECO:0000259" key="1">
    <source>
        <dbReference type="Pfam" id="PF16087"/>
    </source>
</evidence>
<dbReference type="AlphaFoldDB" id="V5GJ98"/>